<dbReference type="Pfam" id="PF01207">
    <property type="entry name" value="Dus"/>
    <property type="match status" value="1"/>
</dbReference>
<dbReference type="Gene3D" id="3.20.20.70">
    <property type="entry name" value="Aldolase class I"/>
    <property type="match status" value="1"/>
</dbReference>
<keyword evidence="6" id="KW-0819">tRNA processing</keyword>
<dbReference type="InterPro" id="IPR024036">
    <property type="entry name" value="tRNA-dHydroUridine_Synthase_C"/>
</dbReference>
<evidence type="ECO:0000256" key="8">
    <source>
        <dbReference type="ARBA" id="ARBA00022884"/>
    </source>
</evidence>
<accession>A0A6J6S899</accession>
<dbReference type="GO" id="GO:0017150">
    <property type="term" value="F:tRNA dihydrouridine synthase activity"/>
    <property type="evidence" value="ECO:0007669"/>
    <property type="project" value="InterPro"/>
</dbReference>
<evidence type="ECO:0000256" key="3">
    <source>
        <dbReference type="ARBA" id="ARBA00022555"/>
    </source>
</evidence>
<comment type="cofactor">
    <cofactor evidence="1">
        <name>FMN</name>
        <dbReference type="ChEBI" id="CHEBI:58210"/>
    </cofactor>
</comment>
<evidence type="ECO:0000256" key="6">
    <source>
        <dbReference type="ARBA" id="ARBA00022694"/>
    </source>
</evidence>
<dbReference type="SUPFAM" id="SSF51395">
    <property type="entry name" value="FMN-linked oxidoreductases"/>
    <property type="match status" value="1"/>
</dbReference>
<dbReference type="NCBIfam" id="TIGR00737">
    <property type="entry name" value="nifR3_yhdG"/>
    <property type="match status" value="1"/>
</dbReference>
<dbReference type="EMBL" id="CAEZYL010000100">
    <property type="protein sequence ID" value="CAB4730679.1"/>
    <property type="molecule type" value="Genomic_DNA"/>
</dbReference>
<dbReference type="EMBL" id="CAEZUD010000041">
    <property type="protein sequence ID" value="CAB4593141.1"/>
    <property type="molecule type" value="Genomic_DNA"/>
</dbReference>
<keyword evidence="3" id="KW-0820">tRNA-binding</keyword>
<keyword evidence="5" id="KW-0288">FMN</keyword>
<keyword evidence="4" id="KW-0285">Flavoprotein</keyword>
<evidence type="ECO:0000256" key="4">
    <source>
        <dbReference type="ARBA" id="ARBA00022630"/>
    </source>
</evidence>
<feature type="region of interest" description="Disordered" evidence="12">
    <location>
        <begin position="348"/>
        <end position="376"/>
    </location>
</feature>
<evidence type="ECO:0000313" key="15">
    <source>
        <dbReference type="EMBL" id="CAB4593141.1"/>
    </source>
</evidence>
<evidence type="ECO:0000256" key="12">
    <source>
        <dbReference type="SAM" id="MobiDB-lite"/>
    </source>
</evidence>
<dbReference type="PANTHER" id="PTHR45846:SF1">
    <property type="entry name" value="TRNA-DIHYDROURIDINE(47) SYNTHASE [NAD(P)(+)]-LIKE"/>
    <property type="match status" value="1"/>
</dbReference>
<comment type="catalytic activity">
    <reaction evidence="10">
        <text>a 5,6-dihydrouridine in tRNA + NADP(+) = a uridine in tRNA + NADPH + H(+)</text>
        <dbReference type="Rhea" id="RHEA:23624"/>
        <dbReference type="Rhea" id="RHEA-COMP:13339"/>
        <dbReference type="Rhea" id="RHEA-COMP:13887"/>
        <dbReference type="ChEBI" id="CHEBI:15378"/>
        <dbReference type="ChEBI" id="CHEBI:57783"/>
        <dbReference type="ChEBI" id="CHEBI:58349"/>
        <dbReference type="ChEBI" id="CHEBI:65315"/>
        <dbReference type="ChEBI" id="CHEBI:74443"/>
    </reaction>
</comment>
<name>A0A6J6S899_9ZZZZ</name>
<proteinExistence type="predicted"/>
<evidence type="ECO:0000256" key="9">
    <source>
        <dbReference type="ARBA" id="ARBA00023002"/>
    </source>
</evidence>
<evidence type="ECO:0000256" key="5">
    <source>
        <dbReference type="ARBA" id="ARBA00022643"/>
    </source>
</evidence>
<evidence type="ECO:0000256" key="7">
    <source>
        <dbReference type="ARBA" id="ARBA00022857"/>
    </source>
</evidence>
<evidence type="ECO:0000313" key="14">
    <source>
        <dbReference type="EMBL" id="CAB4541892.1"/>
    </source>
</evidence>
<dbReference type="CDD" id="cd02801">
    <property type="entry name" value="DUS_like_FMN"/>
    <property type="match status" value="1"/>
</dbReference>
<dbReference type="InterPro" id="IPR001269">
    <property type="entry name" value="DUS_fam"/>
</dbReference>
<gene>
    <name evidence="14" type="ORF">UFOPK1380_01098</name>
    <name evidence="15" type="ORF">UFOPK1778_00818</name>
    <name evidence="16" type="ORF">UFOPK2689_01149</name>
    <name evidence="17" type="ORF">UFOPK4095_00673</name>
</gene>
<dbReference type="InterPro" id="IPR013785">
    <property type="entry name" value="Aldolase_TIM"/>
</dbReference>
<dbReference type="Gene3D" id="1.10.1200.80">
    <property type="entry name" value="Putative flavin oxidoreducatase, domain 2"/>
    <property type="match status" value="1"/>
</dbReference>
<dbReference type="InterPro" id="IPR004652">
    <property type="entry name" value="DusB-like"/>
</dbReference>
<keyword evidence="8" id="KW-0694">RNA-binding</keyword>
<keyword evidence="9" id="KW-0560">Oxidoreductase</keyword>
<comment type="function">
    <text evidence="2">Catalyzes the synthesis of 5,6-dihydrouridine (D), a modified base found in the D-loop of most tRNAs, via the reduction of the C5-C6 double bond in target uridines.</text>
</comment>
<dbReference type="GO" id="GO:0050660">
    <property type="term" value="F:flavin adenine dinucleotide binding"/>
    <property type="evidence" value="ECO:0007669"/>
    <property type="project" value="InterPro"/>
</dbReference>
<evidence type="ECO:0000313" key="16">
    <source>
        <dbReference type="EMBL" id="CAB4730679.1"/>
    </source>
</evidence>
<evidence type="ECO:0000256" key="1">
    <source>
        <dbReference type="ARBA" id="ARBA00001917"/>
    </source>
</evidence>
<comment type="catalytic activity">
    <reaction evidence="11">
        <text>a 5,6-dihydrouridine in tRNA + NAD(+) = a uridine in tRNA + NADH + H(+)</text>
        <dbReference type="Rhea" id="RHEA:54452"/>
        <dbReference type="Rhea" id="RHEA-COMP:13339"/>
        <dbReference type="Rhea" id="RHEA-COMP:13887"/>
        <dbReference type="ChEBI" id="CHEBI:15378"/>
        <dbReference type="ChEBI" id="CHEBI:57540"/>
        <dbReference type="ChEBI" id="CHEBI:57945"/>
        <dbReference type="ChEBI" id="CHEBI:65315"/>
        <dbReference type="ChEBI" id="CHEBI:74443"/>
    </reaction>
</comment>
<dbReference type="EMBL" id="CAEZSC010000084">
    <property type="protein sequence ID" value="CAB4541892.1"/>
    <property type="molecule type" value="Genomic_DNA"/>
</dbReference>
<evidence type="ECO:0000256" key="2">
    <source>
        <dbReference type="ARBA" id="ARBA00002790"/>
    </source>
</evidence>
<protein>
    <submittedName>
        <fullName evidence="16">Unannotated protein</fullName>
    </submittedName>
</protein>
<dbReference type="EMBL" id="CAFBPI010000034">
    <property type="protein sequence ID" value="CAB5014841.1"/>
    <property type="molecule type" value="Genomic_DNA"/>
</dbReference>
<dbReference type="InterPro" id="IPR018517">
    <property type="entry name" value="tRNA_hU_synthase_CS"/>
</dbReference>
<evidence type="ECO:0000256" key="11">
    <source>
        <dbReference type="ARBA" id="ARBA00048802"/>
    </source>
</evidence>
<evidence type="ECO:0000313" key="17">
    <source>
        <dbReference type="EMBL" id="CAB5014841.1"/>
    </source>
</evidence>
<evidence type="ECO:0000259" key="13">
    <source>
        <dbReference type="Pfam" id="PF01207"/>
    </source>
</evidence>
<dbReference type="PANTHER" id="PTHR45846">
    <property type="entry name" value="TRNA-DIHYDROURIDINE(47) SYNTHASE [NAD(P)(+)]-LIKE"/>
    <property type="match status" value="1"/>
</dbReference>
<keyword evidence="7" id="KW-0521">NADP</keyword>
<feature type="domain" description="DUS-like FMN-binding" evidence="13">
    <location>
        <begin position="31"/>
        <end position="336"/>
    </location>
</feature>
<dbReference type="AlphaFoldDB" id="A0A6J6S899"/>
<sequence length="389" mass="42144">MLTKPVSPLRLPISNGGFANNEVVLDTPVVLAPMAGITNSAFRTLCREQGAGLFVSEMVTARALIERHPETMRLITPGEGETPRSVQLYAVDPKVVGLAIKMLMEENLADHIDLNFGCPVPKVTRRGGGSALPYKRKLFSEIVHASVKAAAPFGVPVTVKMRVGIDPEHPTYLEAASAAADAGVAWVALHARYASQMYEGKADWSVIAKLVEHLAPTGVPVLGNGDIWSGADGVRMVEETGCAGVVVGRGCLGRPWLFADLVSAFNGESNRAQPTLFEVREIMFRHAELLVTFFESEDRALRDLRKHMAWYLKGFSVVRELRAQFGMVSTLAELRGLLDQLEDQPYPTAVAESPRGRNSHGKPVSLPANWLDDPDEIPAITIDDSVSGG</sequence>
<evidence type="ECO:0000256" key="10">
    <source>
        <dbReference type="ARBA" id="ARBA00048205"/>
    </source>
</evidence>
<dbReference type="PIRSF" id="PIRSF006621">
    <property type="entry name" value="Dus"/>
    <property type="match status" value="1"/>
</dbReference>
<dbReference type="PROSITE" id="PS01136">
    <property type="entry name" value="UPF0034"/>
    <property type="match status" value="1"/>
</dbReference>
<dbReference type="InterPro" id="IPR035587">
    <property type="entry name" value="DUS-like_FMN-bd"/>
</dbReference>
<organism evidence="16">
    <name type="scientific">freshwater metagenome</name>
    <dbReference type="NCBI Taxonomy" id="449393"/>
    <lineage>
        <taxon>unclassified sequences</taxon>
        <taxon>metagenomes</taxon>
        <taxon>ecological metagenomes</taxon>
    </lineage>
</organism>
<reference evidence="16" key="1">
    <citation type="submission" date="2020-05" db="EMBL/GenBank/DDBJ databases">
        <authorList>
            <person name="Chiriac C."/>
            <person name="Salcher M."/>
            <person name="Ghai R."/>
            <person name="Kavagutti S V."/>
        </authorList>
    </citation>
    <scope>NUCLEOTIDE SEQUENCE</scope>
</reference>
<dbReference type="GO" id="GO:0000049">
    <property type="term" value="F:tRNA binding"/>
    <property type="evidence" value="ECO:0007669"/>
    <property type="project" value="UniProtKB-KW"/>
</dbReference>